<dbReference type="GO" id="GO:0000160">
    <property type="term" value="P:phosphorelay signal transduction system"/>
    <property type="evidence" value="ECO:0007669"/>
    <property type="project" value="InterPro"/>
</dbReference>
<dbReference type="Pfam" id="PF00486">
    <property type="entry name" value="Trans_reg_C"/>
    <property type="match status" value="1"/>
</dbReference>
<keyword evidence="4" id="KW-0804">Transcription</keyword>
<dbReference type="SUPFAM" id="SSF48452">
    <property type="entry name" value="TPR-like"/>
    <property type="match status" value="3"/>
</dbReference>
<evidence type="ECO:0000256" key="1">
    <source>
        <dbReference type="ARBA" id="ARBA00005820"/>
    </source>
</evidence>
<dbReference type="InterPro" id="IPR036388">
    <property type="entry name" value="WH-like_DNA-bd_sf"/>
</dbReference>
<dbReference type="SUPFAM" id="SSF46894">
    <property type="entry name" value="C-terminal effector domain of the bipartite response regulators"/>
    <property type="match status" value="1"/>
</dbReference>
<organism evidence="8 9">
    <name type="scientific">Thermostaphylospora chromogena</name>
    <dbReference type="NCBI Taxonomy" id="35622"/>
    <lineage>
        <taxon>Bacteria</taxon>
        <taxon>Bacillati</taxon>
        <taxon>Actinomycetota</taxon>
        <taxon>Actinomycetes</taxon>
        <taxon>Streptosporangiales</taxon>
        <taxon>Thermomonosporaceae</taxon>
        <taxon>Thermostaphylospora</taxon>
    </lineage>
</organism>
<feature type="repeat" description="TPR" evidence="5">
    <location>
        <begin position="879"/>
        <end position="912"/>
    </location>
</feature>
<gene>
    <name evidence="8" type="ORF">SAMN04489764_1206</name>
</gene>
<dbReference type="PANTHER" id="PTHR35807">
    <property type="entry name" value="TRANSCRIPTIONAL REGULATOR REDD-RELATED"/>
    <property type="match status" value="1"/>
</dbReference>
<dbReference type="InterPro" id="IPR051677">
    <property type="entry name" value="AfsR-DnrI-RedD_regulator"/>
</dbReference>
<dbReference type="SMART" id="SM01043">
    <property type="entry name" value="BTAD"/>
    <property type="match status" value="1"/>
</dbReference>
<keyword evidence="5" id="KW-0802">TPR repeat</keyword>
<proteinExistence type="inferred from homology"/>
<accession>A0A1H1BZ12</accession>
<keyword evidence="3 6" id="KW-0238">DNA-binding</keyword>
<dbReference type="SUPFAM" id="SSF46785">
    <property type="entry name" value="Winged helix' DNA-binding domain"/>
    <property type="match status" value="1"/>
</dbReference>
<dbReference type="PROSITE" id="PS51755">
    <property type="entry name" value="OMPR_PHOB"/>
    <property type="match status" value="1"/>
</dbReference>
<dbReference type="GO" id="GO:0003677">
    <property type="term" value="F:DNA binding"/>
    <property type="evidence" value="ECO:0007669"/>
    <property type="project" value="UniProtKB-UniRule"/>
</dbReference>
<dbReference type="Pfam" id="PF03704">
    <property type="entry name" value="BTAD"/>
    <property type="match status" value="1"/>
</dbReference>
<evidence type="ECO:0000256" key="6">
    <source>
        <dbReference type="PROSITE-ProRule" id="PRU01091"/>
    </source>
</evidence>
<evidence type="ECO:0000256" key="4">
    <source>
        <dbReference type="ARBA" id="ARBA00023163"/>
    </source>
</evidence>
<dbReference type="InterPro" id="IPR011990">
    <property type="entry name" value="TPR-like_helical_dom_sf"/>
</dbReference>
<dbReference type="SMART" id="SM00862">
    <property type="entry name" value="Trans_reg_C"/>
    <property type="match status" value="1"/>
</dbReference>
<dbReference type="GO" id="GO:0006355">
    <property type="term" value="P:regulation of DNA-templated transcription"/>
    <property type="evidence" value="ECO:0007669"/>
    <property type="project" value="InterPro"/>
</dbReference>
<keyword evidence="9" id="KW-1185">Reference proteome</keyword>
<protein>
    <submittedName>
        <fullName evidence="8">DNA-binding transcriptional activator of the SARP family</fullName>
    </submittedName>
</protein>
<dbReference type="SUPFAM" id="SSF52540">
    <property type="entry name" value="P-loop containing nucleoside triphosphate hydrolases"/>
    <property type="match status" value="1"/>
</dbReference>
<dbReference type="AlphaFoldDB" id="A0A1H1BZ12"/>
<dbReference type="SMART" id="SM00028">
    <property type="entry name" value="TPR"/>
    <property type="match status" value="5"/>
</dbReference>
<dbReference type="Gene3D" id="1.25.40.10">
    <property type="entry name" value="Tetratricopeptide repeat domain"/>
    <property type="match status" value="2"/>
</dbReference>
<evidence type="ECO:0000313" key="9">
    <source>
        <dbReference type="Proteomes" id="UP000217103"/>
    </source>
</evidence>
<dbReference type="PRINTS" id="PR00364">
    <property type="entry name" value="DISEASERSIST"/>
</dbReference>
<dbReference type="InterPro" id="IPR005471">
    <property type="entry name" value="Tscrpt_reg_IclR_N"/>
</dbReference>
<dbReference type="CDD" id="cd00383">
    <property type="entry name" value="trans_reg_C"/>
    <property type="match status" value="1"/>
</dbReference>
<feature type="domain" description="OmpR/PhoB-type" evidence="7">
    <location>
        <begin position="1"/>
        <end position="96"/>
    </location>
</feature>
<dbReference type="Pfam" id="PF13424">
    <property type="entry name" value="TPR_12"/>
    <property type="match status" value="2"/>
</dbReference>
<evidence type="ECO:0000256" key="5">
    <source>
        <dbReference type="PROSITE-ProRule" id="PRU00339"/>
    </source>
</evidence>
<sequence length="933" mass="100845">MSEVRFGILGPLEVRVDGRPVRLHGPRQERVLAALLLDAGQVTSIDRLVDIVWDTPPASARRQIQDLVARLRRTLVAAGAPDDVIVTHRGGYLLRPPALDYTEFEETVAAARGAVSVDDAAAVELFRRALRLWRGEPLAGLNCPALDGAAAALHERRLAVVEECVEVELSLGRHHELVAELVALVERHPLRETLVALLMRALAAAGRPADASETYRRLRERIAEELGIDPDPRLRRLHEQILRTAADADAPGPASDTAPLAPTTPLPMDVYGFAGRERELAWLDGLPALAGRQPTAVIVAVVSGGAGVGKTTLAVHWAHRVRDRFPDGCLYVDLRGFGPHGAAVTPGAAVRGFLAALGVPPGRFPPTVDAQIALYRSMLAGRRVLLVLDNARDAEQVRPLLPGSPGCVVVVTSRSRLPGLVAGEGARPLPLDLPSVAEAREMLARRLGAARVDAEPEATEKIIDGCGRLPLALAVAAARAAVRPDFPLASVAEEVRDARLDALDTGDPATQVRAVFSWSYRTLSAEAARLFRLLGALRGPAIGLAAVTSLAGLPKSTTRRLLAELTDANLVTEPTPGRYTLHDLMRVYADELGRECDPPREREAALRRLFDHYLNTAAENSLRLDPHSSTAVHRLPGGEAGPAVPSGADDAAAWFRAEHAALIAAVEHAAASGFDDHAWRLARTLITYLDQRGHWHDMVTVLTLAVEATRRMGDDRGLADAHRSLSWIYGRLDRPDTARDHAERALALYGRLGDRIGRAYTHACLSGVFERAGRYRDALAYAERALTLFTEAGARGPRARALATIGWMHARLGDHRTALDYCERGLAEQEEAGDRRGQANTWDSLGYIHHHLGDHRRAVACFTRALDLLGEDGDRLTAAETLLHLGDAHRALGEDGEAARSWRRALDVLEDFGHPDADAARERLASLPSSSTG</sequence>
<dbReference type="PROSITE" id="PS50005">
    <property type="entry name" value="TPR"/>
    <property type="match status" value="2"/>
</dbReference>
<keyword evidence="2" id="KW-0805">Transcription regulation</keyword>
<comment type="similarity">
    <text evidence="1">Belongs to the AfsR/DnrI/RedD regulatory family.</text>
</comment>
<dbReference type="InterPro" id="IPR036390">
    <property type="entry name" value="WH_DNA-bd_sf"/>
</dbReference>
<evidence type="ECO:0000256" key="3">
    <source>
        <dbReference type="ARBA" id="ARBA00023125"/>
    </source>
</evidence>
<dbReference type="CDD" id="cd15831">
    <property type="entry name" value="BTAD"/>
    <property type="match status" value="1"/>
</dbReference>
<dbReference type="InterPro" id="IPR016032">
    <property type="entry name" value="Sig_transdc_resp-reg_C-effctor"/>
</dbReference>
<dbReference type="EMBL" id="FNKK01000002">
    <property type="protein sequence ID" value="SDQ57172.1"/>
    <property type="molecule type" value="Genomic_DNA"/>
</dbReference>
<dbReference type="Gene3D" id="1.10.10.10">
    <property type="entry name" value="Winged helix-like DNA-binding domain superfamily/Winged helix DNA-binding domain"/>
    <property type="match status" value="2"/>
</dbReference>
<evidence type="ECO:0000259" key="7">
    <source>
        <dbReference type="PROSITE" id="PS51755"/>
    </source>
</evidence>
<evidence type="ECO:0000313" key="8">
    <source>
        <dbReference type="EMBL" id="SDQ57172.1"/>
    </source>
</evidence>
<dbReference type="Proteomes" id="UP000217103">
    <property type="component" value="Unassembled WGS sequence"/>
</dbReference>
<feature type="DNA-binding region" description="OmpR/PhoB-type" evidence="6">
    <location>
        <begin position="1"/>
        <end position="96"/>
    </location>
</feature>
<dbReference type="InterPro" id="IPR019734">
    <property type="entry name" value="TPR_rpt"/>
</dbReference>
<dbReference type="PANTHER" id="PTHR35807:SF1">
    <property type="entry name" value="TRANSCRIPTIONAL REGULATOR REDD"/>
    <property type="match status" value="1"/>
</dbReference>
<name>A0A1H1BZ12_9ACTN</name>
<dbReference type="InterPro" id="IPR027417">
    <property type="entry name" value="P-loop_NTPase"/>
</dbReference>
<dbReference type="Pfam" id="PF09339">
    <property type="entry name" value="HTH_IclR"/>
    <property type="match status" value="1"/>
</dbReference>
<dbReference type="InterPro" id="IPR001867">
    <property type="entry name" value="OmpR/PhoB-type_DNA-bd"/>
</dbReference>
<evidence type="ECO:0000256" key="2">
    <source>
        <dbReference type="ARBA" id="ARBA00023015"/>
    </source>
</evidence>
<dbReference type="InterPro" id="IPR005158">
    <property type="entry name" value="BTAD"/>
</dbReference>
<dbReference type="STRING" id="35622.SAMN04489764_1206"/>
<reference evidence="8 9" key="1">
    <citation type="submission" date="2016-10" db="EMBL/GenBank/DDBJ databases">
        <authorList>
            <person name="de Groot N.N."/>
        </authorList>
    </citation>
    <scope>NUCLEOTIDE SEQUENCE [LARGE SCALE GENOMIC DNA]</scope>
    <source>
        <strain evidence="8 9">DSM 43794</strain>
    </source>
</reference>
<dbReference type="RefSeq" id="WP_207549879.1">
    <property type="nucleotide sequence ID" value="NZ_FNKK01000002.1"/>
</dbReference>
<feature type="repeat" description="TPR" evidence="5">
    <location>
        <begin position="839"/>
        <end position="872"/>
    </location>
</feature>
<dbReference type="Gene3D" id="3.40.50.300">
    <property type="entry name" value="P-loop containing nucleotide triphosphate hydrolases"/>
    <property type="match status" value="1"/>
</dbReference>